<organism evidence="1 2">
    <name type="scientific">Naganishia vaughanmartiniae</name>
    <dbReference type="NCBI Taxonomy" id="1424756"/>
    <lineage>
        <taxon>Eukaryota</taxon>
        <taxon>Fungi</taxon>
        <taxon>Dikarya</taxon>
        <taxon>Basidiomycota</taxon>
        <taxon>Agaricomycotina</taxon>
        <taxon>Tremellomycetes</taxon>
        <taxon>Filobasidiales</taxon>
        <taxon>Filobasidiaceae</taxon>
        <taxon>Naganishia</taxon>
    </lineage>
</organism>
<sequence length="828" mass="92670">MRYRLTGQLSAYNAGGGIFETYPPYLPILQGFQKQNVIQPTLLGRYSTGAHPNTRPSRRSGTASSVTRTFPKTRDARSTSAKNENWLEFDLNDDSIPEQVRSSAWRIKVLDIANVVSHADAERLHKALRDFHKARGKPDRQKKDPSHGDIAARLVTTFGEVQLQAEEKFHVEAQRDVGQLTTEEANLRRDVALALDQLRNLQDVPQDAPNPDEQKLLGTSEPVKVDESLETIKVKDMAEDIGEIQPDAAVATQEVRLKRFQSESTLAWIQRKRLQYAIDWADQNAQSKLRRFQFYLSGESPHASASDVESAKAEYAKALERQRLLSLELGSEDGVIIRHRPLRPPPVVLPPSAPPIPQTARSGQMDVVASADTLPQEEHSLASEYQADLPTPEALPNVPMPEPIPHTIAAVEPSKREPLRTGLFATVQRAVMRVAAAFTNPWKTVVQLVKGKPKIAANVVQTFVADGDAAQDAQEPNPTDDLDAPTTLKRSTAEKKVTSSTKPKTESSFLKFMKSHRAEVYARAGQFVESTDWVSFGFQNYGHWLATRLDKPMTPRESAYIDQMLSAPRNSPFVRKRHRQAWRGYIADLGRDHGRYAFEVTDPRIVVHLEEILPSPASGIEGLNEDPNMLQGLTLQQKRSVELFKSLQQMEGDVLEVHTDGSFHEKDGEPSQSGGGILIKTEPNEIREVCYMGSMMHDPSEAEMGAIYRGLQILRETLRSKDVPRYRRVLIATDSIQVLEALCGYSVWYTELRKMTRIAALCRMETYDIVKENSDIERIDFVWLPRQTGGNVDADQLARAGRLSAFNFLNDDRGSTSSGSKKRRTATG</sequence>
<comment type="caution">
    <text evidence="1">The sequence shown here is derived from an EMBL/GenBank/DDBJ whole genome shotgun (WGS) entry which is preliminary data.</text>
</comment>
<accession>A0ACC2XAR3</accession>
<reference evidence="1" key="1">
    <citation type="submission" date="2023-04" db="EMBL/GenBank/DDBJ databases">
        <title>Draft Genome sequencing of Naganishia species isolated from polar environments using Oxford Nanopore Technology.</title>
        <authorList>
            <person name="Leo P."/>
            <person name="Venkateswaran K."/>
        </authorList>
    </citation>
    <scope>NUCLEOTIDE SEQUENCE</scope>
    <source>
        <strain evidence="1">MNA-CCFEE 5425</strain>
    </source>
</reference>
<evidence type="ECO:0000313" key="1">
    <source>
        <dbReference type="EMBL" id="KAJ9120161.1"/>
    </source>
</evidence>
<keyword evidence="2" id="KW-1185">Reference proteome</keyword>
<evidence type="ECO:0000313" key="2">
    <source>
        <dbReference type="Proteomes" id="UP001243375"/>
    </source>
</evidence>
<name>A0ACC2XAR3_9TREE</name>
<protein>
    <submittedName>
        <fullName evidence="1">Uncharacterized protein</fullName>
    </submittedName>
</protein>
<dbReference type="EMBL" id="JASBWU010000007">
    <property type="protein sequence ID" value="KAJ9120161.1"/>
    <property type="molecule type" value="Genomic_DNA"/>
</dbReference>
<gene>
    <name evidence="1" type="ORF">QFC22_003060</name>
</gene>
<dbReference type="Proteomes" id="UP001243375">
    <property type="component" value="Unassembled WGS sequence"/>
</dbReference>
<proteinExistence type="predicted"/>